<dbReference type="InterPro" id="IPR004468">
    <property type="entry name" value="CTP_synthase"/>
</dbReference>
<evidence type="ECO:0000256" key="1">
    <source>
        <dbReference type="ARBA" id="ARBA00005171"/>
    </source>
</evidence>
<evidence type="ECO:0000256" key="9">
    <source>
        <dbReference type="RuleBase" id="RU810713"/>
    </source>
</evidence>
<accession>A0A7J6MVS2</accession>
<dbReference type="Proteomes" id="UP000570595">
    <property type="component" value="Unassembled WGS sequence"/>
</dbReference>
<reference evidence="14 15" key="1">
    <citation type="submission" date="2020-04" db="EMBL/GenBank/DDBJ databases">
        <title>Perkinsus olseni comparative genomics.</title>
        <authorList>
            <person name="Bogema D.R."/>
        </authorList>
    </citation>
    <scope>NUCLEOTIDE SEQUENCE [LARGE SCALE GENOMIC DNA]</scope>
    <source>
        <strain evidence="12">ATCC PRA-179</strain>
        <strain evidence="13">ATCC PRA-31</strain>
    </source>
</reference>
<dbReference type="AlphaFoldDB" id="A0A7J6MVS2"/>
<dbReference type="NCBIfam" id="NF003792">
    <property type="entry name" value="PRK05380.1"/>
    <property type="match status" value="1"/>
</dbReference>
<evidence type="ECO:0000259" key="11">
    <source>
        <dbReference type="Pfam" id="PF06418"/>
    </source>
</evidence>
<dbReference type="Pfam" id="PF00117">
    <property type="entry name" value="GATase"/>
    <property type="match status" value="1"/>
</dbReference>
<feature type="domain" description="CTP synthase N-terminal" evidence="11">
    <location>
        <begin position="377"/>
        <end position="647"/>
    </location>
</feature>
<evidence type="ECO:0000256" key="6">
    <source>
        <dbReference type="ARBA" id="ARBA00022962"/>
    </source>
</evidence>
<evidence type="ECO:0000259" key="10">
    <source>
        <dbReference type="Pfam" id="PF00117"/>
    </source>
</evidence>
<dbReference type="InterPro" id="IPR017926">
    <property type="entry name" value="GATASE"/>
</dbReference>
<evidence type="ECO:0000313" key="15">
    <source>
        <dbReference type="Proteomes" id="UP000572268"/>
    </source>
</evidence>
<dbReference type="NCBIfam" id="TIGR00337">
    <property type="entry name" value="PyrG"/>
    <property type="match status" value="1"/>
</dbReference>
<dbReference type="GO" id="GO:0044210">
    <property type="term" value="P:'de novo' CTP biosynthetic process"/>
    <property type="evidence" value="ECO:0007669"/>
    <property type="project" value="UniProtKB-UniRule"/>
</dbReference>
<evidence type="ECO:0000313" key="14">
    <source>
        <dbReference type="Proteomes" id="UP000570595"/>
    </source>
</evidence>
<feature type="domain" description="Glutamine amidotransferase" evidence="10">
    <location>
        <begin position="707"/>
        <end position="941"/>
    </location>
</feature>
<evidence type="ECO:0000256" key="8">
    <source>
        <dbReference type="ARBA" id="ARBA00047781"/>
    </source>
</evidence>
<dbReference type="PANTHER" id="PTHR11550">
    <property type="entry name" value="CTP SYNTHASE"/>
    <property type="match status" value="1"/>
</dbReference>
<dbReference type="Proteomes" id="UP000572268">
    <property type="component" value="Unassembled WGS sequence"/>
</dbReference>
<evidence type="ECO:0000256" key="2">
    <source>
        <dbReference type="ARBA" id="ARBA00007533"/>
    </source>
</evidence>
<keyword evidence="6 9" id="KW-0315">Glutamine amidotransferase</keyword>
<dbReference type="CDD" id="cd01746">
    <property type="entry name" value="GATase1_CTP_Synthase"/>
    <property type="match status" value="1"/>
</dbReference>
<comment type="similarity">
    <text evidence="2 9">Belongs to the CTP synthase family.</text>
</comment>
<dbReference type="EMBL" id="JABANN010000011">
    <property type="protein sequence ID" value="KAF4675722.1"/>
    <property type="molecule type" value="Genomic_DNA"/>
</dbReference>
<evidence type="ECO:0000256" key="3">
    <source>
        <dbReference type="ARBA" id="ARBA00022598"/>
    </source>
</evidence>
<dbReference type="EC" id="6.3.4.2" evidence="9"/>
<dbReference type="InterPro" id="IPR033828">
    <property type="entry name" value="GATase1_CTP_Synthase"/>
</dbReference>
<gene>
    <name evidence="13" type="ORF">FOL46_000490</name>
    <name evidence="12" type="ORF">FOZ61_006356</name>
</gene>
<keyword evidence="5 9" id="KW-0067">ATP-binding</keyword>
<organism evidence="13 15">
    <name type="scientific">Perkinsus olseni</name>
    <name type="common">Perkinsus atlanticus</name>
    <dbReference type="NCBI Taxonomy" id="32597"/>
    <lineage>
        <taxon>Eukaryota</taxon>
        <taxon>Sar</taxon>
        <taxon>Alveolata</taxon>
        <taxon>Perkinsozoa</taxon>
        <taxon>Perkinsea</taxon>
        <taxon>Perkinsida</taxon>
        <taxon>Perkinsidae</taxon>
        <taxon>Perkinsus</taxon>
    </lineage>
</organism>
<dbReference type="Gene3D" id="3.40.50.300">
    <property type="entry name" value="P-loop containing nucleotide triphosphate hydrolases"/>
    <property type="match status" value="1"/>
</dbReference>
<dbReference type="EMBL" id="JABAHT010000360">
    <property type="protein sequence ID" value="KAF4657333.1"/>
    <property type="molecule type" value="Genomic_DNA"/>
</dbReference>
<dbReference type="GO" id="GO:0042802">
    <property type="term" value="F:identical protein binding"/>
    <property type="evidence" value="ECO:0007669"/>
    <property type="project" value="TreeGrafter"/>
</dbReference>
<dbReference type="UniPathway" id="UPA00159">
    <property type="reaction ID" value="UER00277"/>
</dbReference>
<dbReference type="PROSITE" id="PS51273">
    <property type="entry name" value="GATASE_TYPE_1"/>
    <property type="match status" value="1"/>
</dbReference>
<dbReference type="InterPro" id="IPR017456">
    <property type="entry name" value="CTP_synthase_N"/>
</dbReference>
<comment type="caution">
    <text evidence="13">The sequence shown here is derived from an EMBL/GenBank/DDBJ whole genome shotgun (WGS) entry which is preliminary data.</text>
</comment>
<name>A0A7J6MVS2_PEROL</name>
<keyword evidence="4 9" id="KW-0547">Nucleotide-binding</keyword>
<evidence type="ECO:0000313" key="12">
    <source>
        <dbReference type="EMBL" id="KAF4657333.1"/>
    </source>
</evidence>
<dbReference type="OrthoDB" id="1739076at2759"/>
<keyword evidence="3 9" id="KW-0436">Ligase</keyword>
<dbReference type="InterPro" id="IPR027417">
    <property type="entry name" value="P-loop_NTPase"/>
</dbReference>
<evidence type="ECO:0000256" key="4">
    <source>
        <dbReference type="ARBA" id="ARBA00022741"/>
    </source>
</evidence>
<dbReference type="InterPro" id="IPR029062">
    <property type="entry name" value="Class_I_gatase-like"/>
</dbReference>
<dbReference type="GO" id="GO:0003883">
    <property type="term" value="F:CTP synthase activity"/>
    <property type="evidence" value="ECO:0007669"/>
    <property type="project" value="UniProtKB-UniRule"/>
</dbReference>
<sequence>MVLGAEHLAADILAVQRELGDDTPLEMLHLVMGYIGPRKPQKLSREGRVRCQQCHEGSWWHRKVEAHKAHAFDAVRQRHYKIKEGSVVSEQASCCRTVKVGDSGIHWGILACNKDRLYLGIDHDAADRSVKEVDLGSGKSRATLKPEFSPAVFDVADRGGKGLRFTYLDPCQRNCVFVADEGCEKEMRISLPCVSGSVRFITPDVICASVSRHYELRLALVDIGDNETPTYLDDFDLGVAGMYIKGMEMSPCGHVLQVETTTTTMSRSSVTTTTTETRDGVVISTTTTTVRSSEKQNLCPAVSEEDEALCSGMEPRESEFPAGLAWKEPLVLSCWRFVSPCLSFMAPTPIRTASDYTTTPVFKRNSLFVSEDTVDTRYVVVSGGSVSGLGKGTAISSLGVVLKSYGYRVTAIKIDPYLNVDAGTMSPYEHGEVYVLDDGGEADLDLGNYERFLDITLSSAHNITSGKIYEKVIKRERTGDYLGKTVQMIPHVTDAVQDWILQVAAQPTSKSPGAPHICLIELGGTVGDIESAVYLEALQQFQHRAGIENVCMIHVGLVPVMGVVGEQKTKPCQHSVKLLREAGIKPDFLFCRSEQPLHDETRAKLALFCQTPEDHVISLHDVANVYKVPLMLDEQNVGKLVLERLHLDVDGPTRTIKNGLPPSPAINTTTVDSSSPANLTDWRALAEKAEKISEDVVIGVVGKYTGLQDSYLSVIKSLKHASIDAGVRLVIEWIEASDLEPNQRTHAPERYDSAWKRLKECNGILCPGGFGDRGIEGKALCARYCRETNTPYFGICLGLQTAVISYCRDVLGLEDANSAEFDPSANTQCCVFMPEVSTTAMGGTMRLGSRVTIIKDPDSLAYKLYGGQPVVYERHRHRYEVNPQLVPQLEAAGMRFVGIDERGQRMEIAEIPSLDFFLCTQFHPEFKSRPMRPSPPFLGFVLAASGKLSSRLEADGGFLKPGCGWLAHH</sequence>
<evidence type="ECO:0000256" key="5">
    <source>
        <dbReference type="ARBA" id="ARBA00022840"/>
    </source>
</evidence>
<dbReference type="GO" id="GO:0019856">
    <property type="term" value="P:pyrimidine nucleobase biosynthetic process"/>
    <property type="evidence" value="ECO:0007669"/>
    <property type="project" value="TreeGrafter"/>
</dbReference>
<protein>
    <recommendedName>
        <fullName evidence="9">CTP synthase</fullName>
        <ecNumber evidence="9">6.3.4.2</ecNumber>
    </recommendedName>
    <alternativeName>
        <fullName evidence="9">UTP--ammonia ligase</fullName>
    </alternativeName>
</protein>
<proteinExistence type="inferred from homology"/>
<dbReference type="GO" id="GO:0005524">
    <property type="term" value="F:ATP binding"/>
    <property type="evidence" value="ECO:0007669"/>
    <property type="project" value="UniProtKB-KW"/>
</dbReference>
<dbReference type="SUPFAM" id="SSF52540">
    <property type="entry name" value="P-loop containing nucleoside triphosphate hydrolases"/>
    <property type="match status" value="1"/>
</dbReference>
<dbReference type="Gene3D" id="3.40.50.880">
    <property type="match status" value="1"/>
</dbReference>
<comment type="function">
    <text evidence="9">Catalyzes the ATP-dependent amination of UTP to CTP with either L-glutamine or ammonia as the source of nitrogen.</text>
</comment>
<dbReference type="PANTHER" id="PTHR11550:SF0">
    <property type="entry name" value="CTP SYNTHASE-RELATED"/>
    <property type="match status" value="1"/>
</dbReference>
<keyword evidence="7 9" id="KW-0665">Pyrimidine biosynthesis</keyword>
<dbReference type="Pfam" id="PF06418">
    <property type="entry name" value="CTP_synth_N"/>
    <property type="match status" value="1"/>
</dbReference>
<dbReference type="SUPFAM" id="SSF52317">
    <property type="entry name" value="Class I glutamine amidotransferase-like"/>
    <property type="match status" value="1"/>
</dbReference>
<comment type="pathway">
    <text evidence="1 9">Pyrimidine metabolism; CTP biosynthesis via de novo pathway; CTP from UDP: step 2/2.</text>
</comment>
<evidence type="ECO:0000256" key="7">
    <source>
        <dbReference type="ARBA" id="ARBA00022975"/>
    </source>
</evidence>
<dbReference type="CDD" id="cd03113">
    <property type="entry name" value="CTPS_N"/>
    <property type="match status" value="1"/>
</dbReference>
<dbReference type="FunFam" id="3.40.50.300:FF:000207">
    <property type="entry name" value="CTP synthase"/>
    <property type="match status" value="1"/>
</dbReference>
<comment type="catalytic activity">
    <reaction evidence="8 9">
        <text>UTP + L-glutamine + ATP + H2O = CTP + L-glutamate + ADP + phosphate + 2 H(+)</text>
        <dbReference type="Rhea" id="RHEA:26426"/>
        <dbReference type="ChEBI" id="CHEBI:15377"/>
        <dbReference type="ChEBI" id="CHEBI:15378"/>
        <dbReference type="ChEBI" id="CHEBI:29985"/>
        <dbReference type="ChEBI" id="CHEBI:30616"/>
        <dbReference type="ChEBI" id="CHEBI:37563"/>
        <dbReference type="ChEBI" id="CHEBI:43474"/>
        <dbReference type="ChEBI" id="CHEBI:46398"/>
        <dbReference type="ChEBI" id="CHEBI:58359"/>
        <dbReference type="ChEBI" id="CHEBI:456216"/>
        <dbReference type="EC" id="6.3.4.2"/>
    </reaction>
</comment>
<dbReference type="FunFam" id="3.40.50.880:FF:000002">
    <property type="entry name" value="CTP synthase"/>
    <property type="match status" value="1"/>
</dbReference>
<evidence type="ECO:0000313" key="13">
    <source>
        <dbReference type="EMBL" id="KAF4675722.1"/>
    </source>
</evidence>